<name>A0AAN9EG99_CROPI</name>
<organism evidence="1 2">
    <name type="scientific">Crotalaria pallida</name>
    <name type="common">Smooth rattlebox</name>
    <name type="synonym">Crotalaria striata</name>
    <dbReference type="NCBI Taxonomy" id="3830"/>
    <lineage>
        <taxon>Eukaryota</taxon>
        <taxon>Viridiplantae</taxon>
        <taxon>Streptophyta</taxon>
        <taxon>Embryophyta</taxon>
        <taxon>Tracheophyta</taxon>
        <taxon>Spermatophyta</taxon>
        <taxon>Magnoliopsida</taxon>
        <taxon>eudicotyledons</taxon>
        <taxon>Gunneridae</taxon>
        <taxon>Pentapetalae</taxon>
        <taxon>rosids</taxon>
        <taxon>fabids</taxon>
        <taxon>Fabales</taxon>
        <taxon>Fabaceae</taxon>
        <taxon>Papilionoideae</taxon>
        <taxon>50 kb inversion clade</taxon>
        <taxon>genistoids sensu lato</taxon>
        <taxon>core genistoids</taxon>
        <taxon>Crotalarieae</taxon>
        <taxon>Crotalaria</taxon>
    </lineage>
</organism>
<comment type="caution">
    <text evidence="1">The sequence shown here is derived from an EMBL/GenBank/DDBJ whole genome shotgun (WGS) entry which is preliminary data.</text>
</comment>
<gene>
    <name evidence="1" type="ORF">RIF29_30134</name>
</gene>
<protein>
    <submittedName>
        <fullName evidence="1">Uncharacterized protein</fullName>
    </submittedName>
</protein>
<evidence type="ECO:0000313" key="1">
    <source>
        <dbReference type="EMBL" id="KAK7256678.1"/>
    </source>
</evidence>
<accession>A0AAN9EG99</accession>
<sequence length="72" mass="7528">MCSGGVPGAHGGGRSGAVAICSAAVPGAMKEADLAQQACLHMVRWARHLEQLVQQGCVVLAPVRLWHQVRQA</sequence>
<reference evidence="1 2" key="1">
    <citation type="submission" date="2024-01" db="EMBL/GenBank/DDBJ databases">
        <title>The genomes of 5 underutilized Papilionoideae crops provide insights into root nodulation and disease resistanc.</title>
        <authorList>
            <person name="Yuan L."/>
        </authorList>
    </citation>
    <scope>NUCLEOTIDE SEQUENCE [LARGE SCALE GENOMIC DNA]</scope>
    <source>
        <strain evidence="1">ZHUSHIDOU_FW_LH</strain>
        <tissue evidence="1">Leaf</tissue>
    </source>
</reference>
<dbReference type="EMBL" id="JAYWIO010000006">
    <property type="protein sequence ID" value="KAK7256678.1"/>
    <property type="molecule type" value="Genomic_DNA"/>
</dbReference>
<proteinExistence type="predicted"/>
<dbReference type="Proteomes" id="UP001372338">
    <property type="component" value="Unassembled WGS sequence"/>
</dbReference>
<evidence type="ECO:0000313" key="2">
    <source>
        <dbReference type="Proteomes" id="UP001372338"/>
    </source>
</evidence>
<keyword evidence="2" id="KW-1185">Reference proteome</keyword>
<dbReference type="AlphaFoldDB" id="A0AAN9EG99"/>